<evidence type="ECO:0000259" key="7">
    <source>
        <dbReference type="PROSITE" id="PS51296"/>
    </source>
</evidence>
<feature type="domain" description="Rieske" evidence="7">
    <location>
        <begin position="46"/>
        <end position="157"/>
    </location>
</feature>
<keyword evidence="6" id="KW-0411">Iron-sulfur</keyword>
<dbReference type="Proteomes" id="UP000231553">
    <property type="component" value="Unassembled WGS sequence"/>
</dbReference>
<dbReference type="Gene3D" id="2.102.10.10">
    <property type="entry name" value="Rieske [2Fe-2S] iron-sulphur domain"/>
    <property type="match status" value="1"/>
</dbReference>
<organism evidence="8 9">
    <name type="scientific">Pseudooceanicola lipolyticus</name>
    <dbReference type="NCBI Taxonomy" id="2029104"/>
    <lineage>
        <taxon>Bacteria</taxon>
        <taxon>Pseudomonadati</taxon>
        <taxon>Pseudomonadota</taxon>
        <taxon>Alphaproteobacteria</taxon>
        <taxon>Rhodobacterales</taxon>
        <taxon>Paracoccaceae</taxon>
        <taxon>Pseudooceanicola</taxon>
    </lineage>
</organism>
<dbReference type="PRINTS" id="PR00090">
    <property type="entry name" value="RNGDIOXGNASE"/>
</dbReference>
<dbReference type="Pfam" id="PF00355">
    <property type="entry name" value="Rieske"/>
    <property type="match status" value="1"/>
</dbReference>
<evidence type="ECO:0000256" key="1">
    <source>
        <dbReference type="ARBA" id="ARBA00001962"/>
    </source>
</evidence>
<evidence type="ECO:0000256" key="3">
    <source>
        <dbReference type="ARBA" id="ARBA00022723"/>
    </source>
</evidence>
<evidence type="ECO:0000313" key="8">
    <source>
        <dbReference type="EMBL" id="PJE35599.1"/>
    </source>
</evidence>
<dbReference type="InterPro" id="IPR001663">
    <property type="entry name" value="Rng_hydr_dOase-A"/>
</dbReference>
<dbReference type="CDD" id="cd00680">
    <property type="entry name" value="RHO_alpha_C"/>
    <property type="match status" value="1"/>
</dbReference>
<dbReference type="RefSeq" id="WP_100163557.1">
    <property type="nucleotide sequence ID" value="NZ_PGTB01000082.1"/>
</dbReference>
<dbReference type="GO" id="GO:0005506">
    <property type="term" value="F:iron ion binding"/>
    <property type="evidence" value="ECO:0007669"/>
    <property type="project" value="InterPro"/>
</dbReference>
<reference evidence="8 9" key="1">
    <citation type="journal article" date="2018" name="Int. J. Syst. Evol. Microbiol.">
        <title>Pseudooceanicola lipolyticus sp. nov., a marine alphaproteobacterium, reclassification of Oceanicola flagellatus as Pseudooceanicola flagellatus comb. nov. and emended description of the genus Pseudooceanicola.</title>
        <authorList>
            <person name="Huang M.-M."/>
            <person name="Guo L.-L."/>
            <person name="Wu Y.-H."/>
            <person name="Lai Q.-L."/>
            <person name="Shao Z.-Z."/>
            <person name="Wang C.-S."/>
            <person name="Wu M."/>
            <person name="Xu X.-W."/>
        </authorList>
    </citation>
    <scope>NUCLEOTIDE SEQUENCE [LARGE SCALE GENOMIC DNA]</scope>
    <source>
        <strain evidence="8 9">157</strain>
    </source>
</reference>
<keyword evidence="4" id="KW-0560">Oxidoreductase</keyword>
<dbReference type="OrthoDB" id="7456916at2"/>
<protein>
    <submittedName>
        <fullName evidence="8">(2Fe-2S)-binding protein</fullName>
    </submittedName>
</protein>
<dbReference type="InterPro" id="IPR036922">
    <property type="entry name" value="Rieske_2Fe-2S_sf"/>
</dbReference>
<dbReference type="SUPFAM" id="SSF50022">
    <property type="entry name" value="ISP domain"/>
    <property type="match status" value="1"/>
</dbReference>
<comment type="cofactor">
    <cofactor evidence="1">
        <name>Fe cation</name>
        <dbReference type="ChEBI" id="CHEBI:24875"/>
    </cofactor>
</comment>
<dbReference type="GO" id="GO:0051537">
    <property type="term" value="F:2 iron, 2 sulfur cluster binding"/>
    <property type="evidence" value="ECO:0007669"/>
    <property type="project" value="UniProtKB-KW"/>
</dbReference>
<name>A0A2M8IYI5_9RHOB</name>
<dbReference type="EMBL" id="PGTB01000082">
    <property type="protein sequence ID" value="PJE35599.1"/>
    <property type="molecule type" value="Genomic_DNA"/>
</dbReference>
<dbReference type="InterPro" id="IPR017941">
    <property type="entry name" value="Rieske_2Fe-2S"/>
</dbReference>
<dbReference type="Pfam" id="PF00848">
    <property type="entry name" value="Ring_hydroxyl_A"/>
    <property type="match status" value="1"/>
</dbReference>
<accession>A0A2M8IYI5</accession>
<proteinExistence type="predicted"/>
<keyword evidence="5" id="KW-0408">Iron</keyword>
<keyword evidence="2" id="KW-0001">2Fe-2S</keyword>
<evidence type="ECO:0000256" key="4">
    <source>
        <dbReference type="ARBA" id="ARBA00023002"/>
    </source>
</evidence>
<sequence>MPTPATDLSAVRRPIDRAQGLPNEHYTDPQVIAEENQALLRQHWAGLAVAADVPEPGDALPLSFLDMPLLLLRDRQGQVRVFHNICRHRGMILVDAPRRIEGALRCPYHSWCYGTDGRLVSTPHVGGPGHNTHDAIDRRSLGLVEVRSHVWRDVVWINLSGDAPAFEQAMAGVIARWAAFDQPLFHGGADSRFNLVVQANWKLAVENYCESYHLPWVHPGLNSYSRLEDHYPIEEPGQFAGQGTRVYRQIRSESDGATFPDFADLPAPWQSAAEYIAVFPNVLLGVHRDHAFAILLMPEAADRTVEQVHLYYPRPDTDPALRAQNARQWKLVFEEDIFVVEGMQRGRRSPGFDGGRFSPVMDGPTHLFHRWVADRMDRARTTPAQPHAAE</sequence>
<evidence type="ECO:0000256" key="6">
    <source>
        <dbReference type="ARBA" id="ARBA00023014"/>
    </source>
</evidence>
<keyword evidence="3" id="KW-0479">Metal-binding</keyword>
<dbReference type="AlphaFoldDB" id="A0A2M8IYI5"/>
<dbReference type="PANTHER" id="PTHR43756">
    <property type="entry name" value="CHOLINE MONOOXYGENASE, CHLOROPLASTIC"/>
    <property type="match status" value="1"/>
</dbReference>
<dbReference type="InterPro" id="IPR015879">
    <property type="entry name" value="Ring_hydroxy_dOase_asu_C_dom"/>
</dbReference>
<dbReference type="SUPFAM" id="SSF55961">
    <property type="entry name" value="Bet v1-like"/>
    <property type="match status" value="1"/>
</dbReference>
<dbReference type="PANTHER" id="PTHR43756:SF5">
    <property type="entry name" value="CHOLINE MONOOXYGENASE, CHLOROPLASTIC"/>
    <property type="match status" value="1"/>
</dbReference>
<keyword evidence="9" id="KW-1185">Reference proteome</keyword>
<evidence type="ECO:0000256" key="2">
    <source>
        <dbReference type="ARBA" id="ARBA00022714"/>
    </source>
</evidence>
<dbReference type="GO" id="GO:0016491">
    <property type="term" value="F:oxidoreductase activity"/>
    <property type="evidence" value="ECO:0007669"/>
    <property type="project" value="UniProtKB-KW"/>
</dbReference>
<dbReference type="Gene3D" id="3.90.380.10">
    <property type="entry name" value="Naphthalene 1,2-dioxygenase Alpha Subunit, Chain A, domain 1"/>
    <property type="match status" value="1"/>
</dbReference>
<gene>
    <name evidence="8" type="ORF">CVM52_16415</name>
</gene>
<evidence type="ECO:0000313" key="9">
    <source>
        <dbReference type="Proteomes" id="UP000231553"/>
    </source>
</evidence>
<evidence type="ECO:0000256" key="5">
    <source>
        <dbReference type="ARBA" id="ARBA00023004"/>
    </source>
</evidence>
<dbReference type="CDD" id="cd03469">
    <property type="entry name" value="Rieske_RO_Alpha_N"/>
    <property type="match status" value="1"/>
</dbReference>
<comment type="caution">
    <text evidence="8">The sequence shown here is derived from an EMBL/GenBank/DDBJ whole genome shotgun (WGS) entry which is preliminary data.</text>
</comment>
<dbReference type="PROSITE" id="PS51296">
    <property type="entry name" value="RIESKE"/>
    <property type="match status" value="1"/>
</dbReference>